<keyword evidence="3" id="KW-0805">Transcription regulation</keyword>
<sequence length="240" mass="28327">MSCWGQDSYSPLFNDAFEVIHHQQPPPFHQEPPLQYLRSPPPHSMHNLQHHPDAGSTQYQILDIQPQRLHDMVDFNMDSAKLMYESGVPIPNYYPESHIPDFFIPRQGKGRKRLRLYEFLSESLRDSEMSDCIQWVDRKSGVFQFISKNKEKVAEMWGRRKGNRKTMTYQKMARALRNYSRTGEIVKVRRKLTYRFDAQLLQRLGAEAASPYPLTDQSHYTCDHWHYNCTYNELLQEGAT</sequence>
<keyword evidence="4 10" id="KW-0238">DNA-binding</keyword>
<evidence type="ECO:0000256" key="9">
    <source>
        <dbReference type="ARBA" id="ARBA00074964"/>
    </source>
</evidence>
<evidence type="ECO:0000256" key="6">
    <source>
        <dbReference type="ARBA" id="ARBA00023242"/>
    </source>
</evidence>
<proteinExistence type="evidence at transcript level"/>
<evidence type="ECO:0000256" key="8">
    <source>
        <dbReference type="ARBA" id="ARBA00063209"/>
    </source>
</evidence>
<dbReference type="GO" id="GO:0043565">
    <property type="term" value="F:sequence-specific DNA binding"/>
    <property type="evidence" value="ECO:0007669"/>
    <property type="project" value="InterPro"/>
</dbReference>
<dbReference type="PANTHER" id="PTHR11849">
    <property type="entry name" value="ETS"/>
    <property type="match status" value="1"/>
</dbReference>
<dbReference type="InterPro" id="IPR046328">
    <property type="entry name" value="ETS_fam"/>
</dbReference>
<dbReference type="InterPro" id="IPR036390">
    <property type="entry name" value="WH_DNA-bd_sf"/>
</dbReference>
<reference evidence="12" key="1">
    <citation type="journal article" date="2001" name="Proc. Natl. Acad. Sci. U.S.A.">
        <title>Evolution of hematopoiesis: Three members of the PU.1 transcription factor family in a cartilaginous fish, Raja eglanteria.</title>
        <authorList>
            <person name="Anderson M.K."/>
            <person name="Sun X."/>
            <person name="Miracle A.L."/>
            <person name="Litman G.W."/>
            <person name="Rothenberg E.V."/>
        </authorList>
    </citation>
    <scope>NUCLEOTIDE SEQUENCE</scope>
    <source>
        <tissue evidence="12">Spleen</tissue>
    </source>
</reference>
<keyword evidence="5" id="KW-0804">Transcription</keyword>
<dbReference type="SUPFAM" id="SSF46785">
    <property type="entry name" value="Winged helix' DNA-binding domain"/>
    <property type="match status" value="1"/>
</dbReference>
<evidence type="ECO:0000256" key="5">
    <source>
        <dbReference type="ARBA" id="ARBA00023163"/>
    </source>
</evidence>
<dbReference type="PRINTS" id="PR00454">
    <property type="entry name" value="ETSDOMAIN"/>
</dbReference>
<comment type="similarity">
    <text evidence="2 10">Belongs to the ETS family.</text>
</comment>
<dbReference type="AlphaFoldDB" id="Q9DEW4"/>
<evidence type="ECO:0000256" key="1">
    <source>
        <dbReference type="ARBA" id="ARBA00004123"/>
    </source>
</evidence>
<dbReference type="GO" id="GO:0030154">
    <property type="term" value="P:cell differentiation"/>
    <property type="evidence" value="ECO:0007669"/>
    <property type="project" value="TreeGrafter"/>
</dbReference>
<comment type="subunit">
    <text evidence="8">Binds DNA as a monomer.</text>
</comment>
<dbReference type="GO" id="GO:0000981">
    <property type="term" value="F:DNA-binding transcription factor activity, RNA polymerase II-specific"/>
    <property type="evidence" value="ECO:0007669"/>
    <property type="project" value="TreeGrafter"/>
</dbReference>
<evidence type="ECO:0000259" key="11">
    <source>
        <dbReference type="PROSITE" id="PS50061"/>
    </source>
</evidence>
<evidence type="ECO:0000313" key="12">
    <source>
        <dbReference type="EMBL" id="AAG33644.1"/>
    </source>
</evidence>
<dbReference type="InterPro" id="IPR036388">
    <property type="entry name" value="WH-like_DNA-bd_sf"/>
</dbReference>
<dbReference type="PROSITE" id="PS50061">
    <property type="entry name" value="ETS_DOMAIN_3"/>
    <property type="match status" value="1"/>
</dbReference>
<evidence type="ECO:0000256" key="4">
    <source>
        <dbReference type="ARBA" id="ARBA00023125"/>
    </source>
</evidence>
<dbReference type="Pfam" id="PF00178">
    <property type="entry name" value="Ets"/>
    <property type="match status" value="1"/>
</dbReference>
<evidence type="ECO:0000256" key="3">
    <source>
        <dbReference type="ARBA" id="ARBA00023015"/>
    </source>
</evidence>
<dbReference type="GO" id="GO:0005634">
    <property type="term" value="C:nucleus"/>
    <property type="evidence" value="ECO:0007669"/>
    <property type="project" value="UniProtKB-SubCell"/>
</dbReference>
<accession>Q9DEW4</accession>
<dbReference type="Gene3D" id="1.10.10.10">
    <property type="entry name" value="Winged helix-like DNA-binding domain superfamily/Winged helix DNA-binding domain"/>
    <property type="match status" value="1"/>
</dbReference>
<dbReference type="PROSITE" id="PS00346">
    <property type="entry name" value="ETS_DOMAIN_2"/>
    <property type="match status" value="1"/>
</dbReference>
<dbReference type="PANTHER" id="PTHR11849:SF17">
    <property type="entry name" value="TRANSCRIPTION FACTOR SPI-C"/>
    <property type="match status" value="1"/>
</dbReference>
<evidence type="ECO:0000256" key="2">
    <source>
        <dbReference type="ARBA" id="ARBA00005562"/>
    </source>
</evidence>
<organism evidence="12">
    <name type="scientific">Rostroraja eglanteria</name>
    <name type="common">Clearnose skate</name>
    <name type="synonym">Raja eglanteria</name>
    <dbReference type="NCBI Taxonomy" id="3360502"/>
    <lineage>
        <taxon>Eukaryota</taxon>
        <taxon>Metazoa</taxon>
        <taxon>Chordata</taxon>
        <taxon>Craniata</taxon>
        <taxon>Vertebrata</taxon>
        <taxon>Chondrichthyes</taxon>
        <taxon>Elasmobranchii</taxon>
        <taxon>Batoidea</taxon>
        <taxon>Rajiformes</taxon>
        <taxon>Rajidae</taxon>
        <taxon>Rostroraja</taxon>
    </lineage>
</organism>
<evidence type="ECO:0000256" key="10">
    <source>
        <dbReference type="RuleBase" id="RU004019"/>
    </source>
</evidence>
<feature type="domain" description="ETS" evidence="11">
    <location>
        <begin position="114"/>
        <end position="197"/>
    </location>
</feature>
<dbReference type="FunFam" id="1.10.10.10:FF:000335">
    <property type="entry name" value="Spi-C transcription factor"/>
    <property type="match status" value="1"/>
</dbReference>
<protein>
    <recommendedName>
        <fullName evidence="9">Transcription factor Spi-C</fullName>
    </recommendedName>
</protein>
<comment type="subcellular location">
    <subcellularLocation>
        <location evidence="1 10">Nucleus</location>
    </subcellularLocation>
</comment>
<evidence type="ECO:0000256" key="7">
    <source>
        <dbReference type="ARBA" id="ARBA00055710"/>
    </source>
</evidence>
<dbReference type="SMART" id="SM00413">
    <property type="entry name" value="ETS"/>
    <property type="match status" value="1"/>
</dbReference>
<dbReference type="EMBL" id="AF320629">
    <property type="protein sequence ID" value="AAG33644.1"/>
    <property type="molecule type" value="mRNA"/>
</dbReference>
<keyword evidence="6 10" id="KW-0539">Nucleus</keyword>
<dbReference type="InterPro" id="IPR000418">
    <property type="entry name" value="Ets_dom"/>
</dbReference>
<comment type="function">
    <text evidence="7">Controls the development of red pulp macrophages required for red blood cells recycling and iron homeostasis. Transcription factor that binds to the PU-box, a purine-rich DNA sequence (5'-GAGGA[AT]-3') that can act as a lymphoid-specific enhancer. Regulates VCAM1 gene expression.</text>
</comment>
<name>Q9DEW4_ROSEG</name>